<feature type="transmembrane region" description="Helical" evidence="7">
    <location>
        <begin position="42"/>
        <end position="69"/>
    </location>
</feature>
<evidence type="ECO:0000256" key="5">
    <source>
        <dbReference type="ARBA" id="ARBA00023136"/>
    </source>
</evidence>
<dbReference type="GO" id="GO:0010043">
    <property type="term" value="P:response to zinc ion"/>
    <property type="evidence" value="ECO:0007669"/>
    <property type="project" value="TreeGrafter"/>
</dbReference>
<evidence type="ECO:0000256" key="4">
    <source>
        <dbReference type="ARBA" id="ARBA00022989"/>
    </source>
</evidence>
<keyword evidence="5 7" id="KW-0472">Membrane</keyword>
<protein>
    <recommendedName>
        <fullName evidence="10">SitD protein</fullName>
    </recommendedName>
</protein>
<organism evidence="8 9">
    <name type="scientific">Escherichia coli O6:H1 (strain CFT073 / ATCC 700928 / UPEC)</name>
    <dbReference type="NCBI Taxonomy" id="199310"/>
    <lineage>
        <taxon>Bacteria</taxon>
        <taxon>Pseudomonadati</taxon>
        <taxon>Pseudomonadota</taxon>
        <taxon>Gammaproteobacteria</taxon>
        <taxon>Enterobacterales</taxon>
        <taxon>Enterobacteriaceae</taxon>
        <taxon>Escherichia</taxon>
    </lineage>
</organism>
<evidence type="ECO:0000256" key="3">
    <source>
        <dbReference type="ARBA" id="ARBA00022692"/>
    </source>
</evidence>
<dbReference type="SUPFAM" id="SSF81345">
    <property type="entry name" value="ABC transporter involved in vitamin B12 uptake, BtuC"/>
    <property type="match status" value="1"/>
</dbReference>
<comment type="subcellular location">
    <subcellularLocation>
        <location evidence="6">Cell membrane</location>
        <topology evidence="6">Multi-pass membrane protein</topology>
    </subcellularLocation>
    <subcellularLocation>
        <location evidence="1">Membrane</location>
        <topology evidence="1">Multi-pass membrane protein</topology>
    </subcellularLocation>
</comment>
<keyword evidence="9" id="KW-1185">Reference proteome</keyword>
<dbReference type="EMBL" id="AE014075">
    <property type="protein sequence ID" value="AAN80284.1"/>
    <property type="molecule type" value="Genomic_DNA"/>
</dbReference>
<evidence type="ECO:0000256" key="6">
    <source>
        <dbReference type="RuleBase" id="RU003943"/>
    </source>
</evidence>
<dbReference type="KEGG" id="ecc:c1820"/>
<dbReference type="PANTHER" id="PTHR30477">
    <property type="entry name" value="ABC-TRANSPORTER METAL-BINDING PROTEIN"/>
    <property type="match status" value="1"/>
</dbReference>
<dbReference type="GO" id="GO:0022857">
    <property type="term" value="F:transmembrane transporter activity"/>
    <property type="evidence" value="ECO:0007669"/>
    <property type="project" value="UniProtKB-ARBA"/>
</dbReference>
<dbReference type="AlphaFoldDB" id="A0A0H2V7E5"/>
<evidence type="ECO:0000256" key="1">
    <source>
        <dbReference type="ARBA" id="ARBA00004141"/>
    </source>
</evidence>
<keyword evidence="6" id="KW-0813">Transport</keyword>
<keyword evidence="3 6" id="KW-0812">Transmembrane</keyword>
<gene>
    <name evidence="8" type="ordered locus">c1820</name>
</gene>
<dbReference type="eggNOG" id="COG1108">
    <property type="taxonomic scope" value="Bacteria"/>
</dbReference>
<comment type="similarity">
    <text evidence="2 6">Belongs to the ABC-3 integral membrane protein family.</text>
</comment>
<accession>A0A0H2V7E5</accession>
<reference evidence="8 9" key="1">
    <citation type="journal article" date="2002" name="Proc. Natl. Acad. Sci. U.S.A.">
        <title>Extensive mosaic structure revealed by the complete genome sequence of uropathogenic Escherichia coli.</title>
        <authorList>
            <person name="Welch R.A."/>
            <person name="Burland V."/>
            <person name="Plunkett G.III."/>
            <person name="Redford P."/>
            <person name="Roesch P."/>
            <person name="Rasko D."/>
            <person name="Buckles E.L."/>
            <person name="Liou S.R."/>
            <person name="Boutin A."/>
            <person name="Hackett J."/>
            <person name="Stroud D."/>
            <person name="Mayhew G.F."/>
            <person name="Rose D.J."/>
            <person name="Zhou S."/>
            <person name="Schwartz D.C."/>
            <person name="Perna N.T."/>
            <person name="Mobley H.L."/>
            <person name="Donnenberg M.S."/>
            <person name="Blattner F.R."/>
        </authorList>
    </citation>
    <scope>NUCLEOTIDE SEQUENCE [LARGE SCALE GENOMIC DNA]</scope>
    <source>
        <strain evidence="9">CFT073 / ATCC 700928 / UPEC</strain>
    </source>
</reference>
<dbReference type="GO" id="GO:0043190">
    <property type="term" value="C:ATP-binding cassette (ABC) transporter complex"/>
    <property type="evidence" value="ECO:0007669"/>
    <property type="project" value="InterPro"/>
</dbReference>
<evidence type="ECO:0000313" key="8">
    <source>
        <dbReference type="EMBL" id="AAN80284.1"/>
    </source>
</evidence>
<proteinExistence type="inferred from homology"/>
<dbReference type="Proteomes" id="UP000001410">
    <property type="component" value="Chromosome"/>
</dbReference>
<evidence type="ECO:0000313" key="9">
    <source>
        <dbReference type="Proteomes" id="UP000001410"/>
    </source>
</evidence>
<name>A0A0H2V7E5_ECOL6</name>
<dbReference type="STRING" id="199310.c1820"/>
<dbReference type="HOGENOM" id="CLU_165803_0_0_6"/>
<evidence type="ECO:0008006" key="10">
    <source>
        <dbReference type="Google" id="ProtNLM"/>
    </source>
</evidence>
<evidence type="ECO:0000256" key="7">
    <source>
        <dbReference type="SAM" id="Phobius"/>
    </source>
</evidence>
<dbReference type="InterPro" id="IPR037294">
    <property type="entry name" value="ABC_BtuC-like"/>
</dbReference>
<keyword evidence="4 7" id="KW-1133">Transmembrane helix</keyword>
<dbReference type="InterPro" id="IPR001626">
    <property type="entry name" value="ABC_TroCD"/>
</dbReference>
<evidence type="ECO:0000256" key="2">
    <source>
        <dbReference type="ARBA" id="ARBA00008034"/>
    </source>
</evidence>
<sequence>MNYALIIAIIISFPCALLSVFLVLKGWALIGDAMNHAMFPGIVLAWIIGMPLGIGAFIVGLSCAITTGYLKDNSIIKKDTIIGIVFSGIFVLTINRHKSADYRYHYYITVYSAWYRLPFLPH</sequence>
<dbReference type="Pfam" id="PF00950">
    <property type="entry name" value="ABC-3"/>
    <property type="match status" value="1"/>
</dbReference>
<feature type="transmembrane region" description="Helical" evidence="7">
    <location>
        <begin position="6"/>
        <end position="30"/>
    </location>
</feature>
<dbReference type="PANTHER" id="PTHR30477:SF24">
    <property type="entry name" value="IRON TRANSPORT SYSTEM MEMBRANE PROTEIN HI_0359-RELATED"/>
    <property type="match status" value="1"/>
</dbReference>